<dbReference type="AlphaFoldDB" id="D2QY70"/>
<dbReference type="eggNOG" id="COG0639">
    <property type="taxonomic scope" value="Bacteria"/>
</dbReference>
<reference evidence="2 3" key="1">
    <citation type="journal article" date="2009" name="Stand. Genomic Sci.">
        <title>Complete genome sequence of Pirellula staleyi type strain (ATCC 27377).</title>
        <authorList>
            <person name="Clum A."/>
            <person name="Tindall B.J."/>
            <person name="Sikorski J."/>
            <person name="Ivanova N."/>
            <person name="Mavrommatis K."/>
            <person name="Lucas S."/>
            <person name="Glavina del Rio T."/>
            <person name="Nolan M."/>
            <person name="Chen F."/>
            <person name="Tice H."/>
            <person name="Pitluck S."/>
            <person name="Cheng J.F."/>
            <person name="Chertkov O."/>
            <person name="Brettin T."/>
            <person name="Han C."/>
            <person name="Detter J.C."/>
            <person name="Kuske C."/>
            <person name="Bruce D."/>
            <person name="Goodwin L."/>
            <person name="Ovchinikova G."/>
            <person name="Pati A."/>
            <person name="Mikhailova N."/>
            <person name="Chen A."/>
            <person name="Palaniappan K."/>
            <person name="Land M."/>
            <person name="Hauser L."/>
            <person name="Chang Y.J."/>
            <person name="Jeffries C.D."/>
            <person name="Chain P."/>
            <person name="Rohde M."/>
            <person name="Goker M."/>
            <person name="Bristow J."/>
            <person name="Eisen J.A."/>
            <person name="Markowitz V."/>
            <person name="Hugenholtz P."/>
            <person name="Kyrpides N.C."/>
            <person name="Klenk H.P."/>
            <person name="Lapidus A."/>
        </authorList>
    </citation>
    <scope>NUCLEOTIDE SEQUENCE [LARGE SCALE GENOMIC DNA]</scope>
    <source>
        <strain evidence="3">ATCC 27377 / DSM 6068 / ICPB 4128</strain>
    </source>
</reference>
<proteinExistence type="predicted"/>
<evidence type="ECO:0000313" key="2">
    <source>
        <dbReference type="EMBL" id="ADB16284.1"/>
    </source>
</evidence>
<dbReference type="KEGG" id="psl:Psta_1609"/>
<dbReference type="STRING" id="530564.Psta_1609"/>
<dbReference type="Proteomes" id="UP000001887">
    <property type="component" value="Chromosome"/>
</dbReference>
<dbReference type="InterPro" id="IPR029052">
    <property type="entry name" value="Metallo-depent_PP-like"/>
</dbReference>
<keyword evidence="3" id="KW-1185">Reference proteome</keyword>
<evidence type="ECO:0000313" key="3">
    <source>
        <dbReference type="Proteomes" id="UP000001887"/>
    </source>
</evidence>
<gene>
    <name evidence="2" type="ordered locus">Psta_1609</name>
</gene>
<protein>
    <recommendedName>
        <fullName evidence="4">Calcineurin-like phosphoesterase domain-containing protein</fullName>
    </recommendedName>
</protein>
<name>D2QY70_PIRSD</name>
<accession>D2QY70</accession>
<sequence>MTCTSHIADGVISLCQTAADANRRTPGRRGNIVHLSPSEGTEIMVVADLHGNRLNYEKLLRVAALDDHPHRHLVLQEVCHGGPQYPGDGGCMSHLLLEDCIRLKQTYPTRFHFLLSNHELAELGDYPIAKKRKMLNLLFRHGITEMYGCRGERVRQAYLDFLASCPLAIKLSTGVFISHSCPEKCDQQPFDVSVFERSLTPADYRQGSAAFKLVWGRDFRRENAAAFAQQVGAKLLVHGHEPCSAGFSTPNDTQVILDGCCTAASYLMLPIDREVSQSQLVSYIYRLHEPRTSSPAKACAPGSCGPAASSERTPELSQL</sequence>
<dbReference type="SUPFAM" id="SSF56300">
    <property type="entry name" value="Metallo-dependent phosphatases"/>
    <property type="match status" value="1"/>
</dbReference>
<dbReference type="Gene3D" id="3.60.21.10">
    <property type="match status" value="1"/>
</dbReference>
<evidence type="ECO:0000256" key="1">
    <source>
        <dbReference type="SAM" id="MobiDB-lite"/>
    </source>
</evidence>
<organism evidence="2 3">
    <name type="scientific">Pirellula staleyi (strain ATCC 27377 / DSM 6068 / ICPB 4128)</name>
    <name type="common">Pirella staleyi</name>
    <dbReference type="NCBI Taxonomy" id="530564"/>
    <lineage>
        <taxon>Bacteria</taxon>
        <taxon>Pseudomonadati</taxon>
        <taxon>Planctomycetota</taxon>
        <taxon>Planctomycetia</taxon>
        <taxon>Pirellulales</taxon>
        <taxon>Pirellulaceae</taxon>
        <taxon>Pirellula</taxon>
    </lineage>
</organism>
<dbReference type="HOGENOM" id="CLU_932749_0_0_0"/>
<dbReference type="EMBL" id="CP001848">
    <property type="protein sequence ID" value="ADB16284.1"/>
    <property type="molecule type" value="Genomic_DNA"/>
</dbReference>
<evidence type="ECO:0008006" key="4">
    <source>
        <dbReference type="Google" id="ProtNLM"/>
    </source>
</evidence>
<feature type="region of interest" description="Disordered" evidence="1">
    <location>
        <begin position="293"/>
        <end position="319"/>
    </location>
</feature>